<keyword evidence="4 7" id="KW-0378">Hydrolase</keyword>
<feature type="binding site" evidence="10">
    <location>
        <position position="93"/>
    </location>
    <ligand>
        <name>Zn(2+)</name>
        <dbReference type="ChEBI" id="CHEBI:29105"/>
    </ligand>
</feature>
<feature type="active site" description="Nucleophile" evidence="8">
    <location>
        <position position="10"/>
    </location>
</feature>
<dbReference type="InterPro" id="IPR006549">
    <property type="entry name" value="HAD-SF_hydro_IIIA"/>
</dbReference>
<comment type="cofactor">
    <cofactor evidence="10">
        <name>Mg(2+)</name>
        <dbReference type="ChEBI" id="CHEBI:18420"/>
    </cofactor>
</comment>
<dbReference type="GO" id="GO:0005975">
    <property type="term" value="P:carbohydrate metabolic process"/>
    <property type="evidence" value="ECO:0007669"/>
    <property type="project" value="InterPro"/>
</dbReference>
<evidence type="ECO:0000256" key="8">
    <source>
        <dbReference type="PIRSR" id="PIRSR004682-1"/>
    </source>
</evidence>
<feature type="site" description="Contributes to substrate recognition" evidence="9">
    <location>
        <position position="110"/>
    </location>
</feature>
<evidence type="ECO:0000256" key="4">
    <source>
        <dbReference type="ARBA" id="ARBA00022801"/>
    </source>
</evidence>
<comment type="cofactor">
    <cofactor evidence="10">
        <name>Zn(2+)</name>
        <dbReference type="ChEBI" id="CHEBI:29105"/>
    </cofactor>
</comment>
<comment type="similarity">
    <text evidence="7">Belongs to the gmhB family.</text>
</comment>
<dbReference type="EMBL" id="JXRA01000034">
    <property type="protein sequence ID" value="KIO77466.1"/>
    <property type="molecule type" value="Genomic_DNA"/>
</dbReference>
<protein>
    <recommendedName>
        <fullName evidence="6 7">D,D-heptose 1,7-bisphosphate phosphatase</fullName>
        <ecNumber evidence="7">3.1.3.-</ecNumber>
    </recommendedName>
</protein>
<evidence type="ECO:0000313" key="12">
    <source>
        <dbReference type="Proteomes" id="UP000032049"/>
    </source>
</evidence>
<dbReference type="NCBIfam" id="TIGR01662">
    <property type="entry name" value="HAD-SF-IIIA"/>
    <property type="match status" value="1"/>
</dbReference>
<evidence type="ECO:0000256" key="3">
    <source>
        <dbReference type="ARBA" id="ARBA00022723"/>
    </source>
</evidence>
<keyword evidence="10" id="KW-0862">Zinc</keyword>
<dbReference type="InterPro" id="IPR023214">
    <property type="entry name" value="HAD_sf"/>
</dbReference>
<feature type="binding site" evidence="10">
    <location>
        <position position="106"/>
    </location>
    <ligand>
        <name>Zn(2+)</name>
        <dbReference type="ChEBI" id="CHEBI:29105"/>
    </ligand>
</feature>
<dbReference type="GO" id="GO:0046872">
    <property type="term" value="F:metal ion binding"/>
    <property type="evidence" value="ECO:0007669"/>
    <property type="project" value="UniProtKB-KW"/>
</dbReference>
<dbReference type="Proteomes" id="UP000032049">
    <property type="component" value="Unassembled WGS sequence"/>
</dbReference>
<dbReference type="OrthoDB" id="9813880at2"/>
<gene>
    <name evidence="11" type="ORF">TH53_09335</name>
</gene>
<feature type="binding site" evidence="10">
    <location>
        <position position="135"/>
    </location>
    <ligand>
        <name>Mg(2+)</name>
        <dbReference type="ChEBI" id="CHEBI:18420"/>
    </ligand>
</feature>
<feature type="site" description="Contributes to substrate recognition" evidence="9">
    <location>
        <position position="109"/>
    </location>
</feature>
<keyword evidence="2 7" id="KW-0963">Cytoplasm</keyword>
<feature type="site" description="Stabilizes the phosphoryl group" evidence="9">
    <location>
        <position position="52"/>
    </location>
</feature>
<dbReference type="Gene3D" id="3.40.50.1000">
    <property type="entry name" value="HAD superfamily/HAD-like"/>
    <property type="match status" value="1"/>
</dbReference>
<dbReference type="EC" id="3.1.3.-" evidence="7"/>
<dbReference type="STRING" id="1503925.TH53_09335"/>
<dbReference type="GO" id="GO:0016791">
    <property type="term" value="F:phosphatase activity"/>
    <property type="evidence" value="ECO:0007669"/>
    <property type="project" value="InterPro"/>
</dbReference>
<dbReference type="InterPro" id="IPR036412">
    <property type="entry name" value="HAD-like_sf"/>
</dbReference>
<evidence type="ECO:0000256" key="10">
    <source>
        <dbReference type="PIRSR" id="PIRSR004682-4"/>
    </source>
</evidence>
<keyword evidence="10" id="KW-0460">Magnesium</keyword>
<evidence type="ECO:0000256" key="7">
    <source>
        <dbReference type="PIRNR" id="PIRNR004682"/>
    </source>
</evidence>
<dbReference type="PANTHER" id="PTHR42891:SF1">
    <property type="entry name" value="D-GLYCERO-BETA-D-MANNO-HEPTOSE-1,7-BISPHOSPHATE 7-PHOSPHATASE"/>
    <property type="match status" value="1"/>
</dbReference>
<evidence type="ECO:0000256" key="9">
    <source>
        <dbReference type="PIRSR" id="PIRSR004682-3"/>
    </source>
</evidence>
<comment type="subcellular location">
    <subcellularLocation>
        <location evidence="1 7">Cytoplasm</location>
    </subcellularLocation>
</comment>
<sequence>MKINKAVFLDKDGTLIPDIPYNTNPDLITLSPYAVKGLKRLMKSGYLLIVISNQPGLAFGYIRKEEIFEIEQKLNSLLNMHGIYLSGFYYCPHHPKGIIKEFSIVCDCRKPKSGLLIEAARIHNINLSDSWMIGDILDDIESGNRVGCRTLLLNNGNETIWKMNNQRTPDCIVSDINHAAEYILIHDNYERQQNRI</sequence>
<evidence type="ECO:0000256" key="2">
    <source>
        <dbReference type="ARBA" id="ARBA00022490"/>
    </source>
</evidence>
<feature type="binding site" evidence="10">
    <location>
        <position position="12"/>
    </location>
    <ligand>
        <name>Mg(2+)</name>
        <dbReference type="ChEBI" id="CHEBI:18420"/>
    </ligand>
</feature>
<keyword evidence="3 10" id="KW-0479">Metal-binding</keyword>
<organism evidence="11 12">
    <name type="scientific">Pedobacter lusitanus</name>
    <dbReference type="NCBI Taxonomy" id="1503925"/>
    <lineage>
        <taxon>Bacteria</taxon>
        <taxon>Pseudomonadati</taxon>
        <taxon>Bacteroidota</taxon>
        <taxon>Sphingobacteriia</taxon>
        <taxon>Sphingobacteriales</taxon>
        <taxon>Sphingobacteriaceae</taxon>
        <taxon>Pedobacter</taxon>
    </lineage>
</organism>
<feature type="binding site" evidence="10">
    <location>
        <position position="91"/>
    </location>
    <ligand>
        <name>Zn(2+)</name>
        <dbReference type="ChEBI" id="CHEBI:29105"/>
    </ligand>
</feature>
<dbReference type="PANTHER" id="PTHR42891">
    <property type="entry name" value="D-GLYCERO-BETA-D-MANNO-HEPTOSE-1,7-BISPHOSPHATE 7-PHOSPHATASE"/>
    <property type="match status" value="1"/>
</dbReference>
<evidence type="ECO:0000256" key="6">
    <source>
        <dbReference type="ARBA" id="ARBA00031828"/>
    </source>
</evidence>
<evidence type="ECO:0000256" key="1">
    <source>
        <dbReference type="ARBA" id="ARBA00004496"/>
    </source>
</evidence>
<dbReference type="PIRSF" id="PIRSF004682">
    <property type="entry name" value="GmhB"/>
    <property type="match status" value="1"/>
</dbReference>
<accession>A0A0D0GSN8</accession>
<name>A0A0D0GSN8_9SPHI</name>
<feature type="active site" description="Proton donor" evidence="8">
    <location>
        <position position="12"/>
    </location>
</feature>
<dbReference type="CDD" id="cd07503">
    <property type="entry name" value="HAD_HisB-N"/>
    <property type="match status" value="1"/>
</dbReference>
<dbReference type="InterPro" id="IPR006543">
    <property type="entry name" value="Histidinol-phos"/>
</dbReference>
<proteinExistence type="inferred from homology"/>
<feature type="binding site" evidence="10">
    <location>
        <position position="108"/>
    </location>
    <ligand>
        <name>Zn(2+)</name>
        <dbReference type="ChEBI" id="CHEBI:29105"/>
    </ligand>
</feature>
<dbReference type="Pfam" id="PF13242">
    <property type="entry name" value="Hydrolase_like"/>
    <property type="match status" value="1"/>
</dbReference>
<keyword evidence="12" id="KW-1185">Reference proteome</keyword>
<dbReference type="RefSeq" id="WP_041881015.1">
    <property type="nucleotide sequence ID" value="NZ_CP157278.1"/>
</dbReference>
<keyword evidence="5 7" id="KW-0119">Carbohydrate metabolism</keyword>
<dbReference type="InterPro" id="IPR004446">
    <property type="entry name" value="Heptose_bisP_phosphatase"/>
</dbReference>
<reference evidence="11 12" key="1">
    <citation type="submission" date="2015-01" db="EMBL/GenBank/DDBJ databases">
        <title>Draft genome sequence of Pedobacter sp. NL19 isolated from sludge of an effluent treatment pond in an abandoned uranium mine.</title>
        <authorList>
            <person name="Santos T."/>
            <person name="Caetano T."/>
            <person name="Covas C."/>
            <person name="Cruz A."/>
            <person name="Mendo S."/>
        </authorList>
    </citation>
    <scope>NUCLEOTIDE SEQUENCE [LARGE SCALE GENOMIC DNA]</scope>
    <source>
        <strain evidence="11 12">NL19</strain>
    </source>
</reference>
<dbReference type="GO" id="GO:0005737">
    <property type="term" value="C:cytoplasm"/>
    <property type="evidence" value="ECO:0007669"/>
    <property type="project" value="UniProtKB-SubCell"/>
</dbReference>
<comment type="caution">
    <text evidence="11">The sequence shown here is derived from an EMBL/GenBank/DDBJ whole genome shotgun (WGS) entry which is preliminary data.</text>
</comment>
<dbReference type="NCBIfam" id="TIGR01656">
    <property type="entry name" value="Histidinol-ppas"/>
    <property type="match status" value="1"/>
</dbReference>
<evidence type="ECO:0000313" key="11">
    <source>
        <dbReference type="EMBL" id="KIO77466.1"/>
    </source>
</evidence>
<feature type="binding site" evidence="10">
    <location>
        <position position="10"/>
    </location>
    <ligand>
        <name>Mg(2+)</name>
        <dbReference type="ChEBI" id="CHEBI:18420"/>
    </ligand>
</feature>
<evidence type="ECO:0000256" key="5">
    <source>
        <dbReference type="ARBA" id="ARBA00023277"/>
    </source>
</evidence>
<dbReference type="SUPFAM" id="SSF56784">
    <property type="entry name" value="HAD-like"/>
    <property type="match status" value="1"/>
</dbReference>
<dbReference type="AlphaFoldDB" id="A0A0D0GSN8"/>